<proteinExistence type="inferred from homology"/>
<evidence type="ECO:0000313" key="5">
    <source>
        <dbReference type="EMBL" id="KAJ5390351.1"/>
    </source>
</evidence>
<dbReference type="GO" id="GO:0019433">
    <property type="term" value="P:triglyceride catabolic process"/>
    <property type="evidence" value="ECO:0007669"/>
    <property type="project" value="TreeGrafter"/>
</dbReference>
<dbReference type="GeneID" id="81433527"/>
<evidence type="ECO:0000313" key="6">
    <source>
        <dbReference type="Proteomes" id="UP001147782"/>
    </source>
</evidence>
<keyword evidence="3" id="KW-0560">Oxidoreductase</keyword>
<dbReference type="RefSeq" id="XP_056561079.1">
    <property type="nucleotide sequence ID" value="XM_056694350.1"/>
</dbReference>
<dbReference type="Gene3D" id="3.40.50.720">
    <property type="entry name" value="NAD(P)-binding Rossmann-like Domain"/>
    <property type="match status" value="1"/>
</dbReference>
<dbReference type="InterPro" id="IPR020904">
    <property type="entry name" value="Sc_DH/Rdtase_CS"/>
</dbReference>
<evidence type="ECO:0000256" key="3">
    <source>
        <dbReference type="ARBA" id="ARBA00023002"/>
    </source>
</evidence>
<dbReference type="PRINTS" id="PR00081">
    <property type="entry name" value="GDHRDH"/>
</dbReference>
<dbReference type="PANTHER" id="PTHR44169:SF6">
    <property type="entry name" value="NADPH-DEPENDENT 1-ACYLDIHYDROXYACETONE PHOSPHATE REDUCTASE"/>
    <property type="match status" value="1"/>
</dbReference>
<dbReference type="GO" id="GO:0006654">
    <property type="term" value="P:phosphatidic acid biosynthetic process"/>
    <property type="evidence" value="ECO:0007669"/>
    <property type="project" value="TreeGrafter"/>
</dbReference>
<reference evidence="5" key="1">
    <citation type="submission" date="2022-11" db="EMBL/GenBank/DDBJ databases">
        <authorList>
            <person name="Petersen C."/>
        </authorList>
    </citation>
    <scope>NUCLEOTIDE SEQUENCE</scope>
    <source>
        <strain evidence="5">IBT 29864</strain>
    </source>
</reference>
<dbReference type="PROSITE" id="PS00061">
    <property type="entry name" value="ADH_SHORT"/>
    <property type="match status" value="1"/>
</dbReference>
<dbReference type="Pfam" id="PF00106">
    <property type="entry name" value="adh_short"/>
    <property type="match status" value="1"/>
</dbReference>
<dbReference type="GO" id="GO:0005783">
    <property type="term" value="C:endoplasmic reticulum"/>
    <property type="evidence" value="ECO:0007669"/>
    <property type="project" value="TreeGrafter"/>
</dbReference>
<dbReference type="InterPro" id="IPR002347">
    <property type="entry name" value="SDR_fam"/>
</dbReference>
<evidence type="ECO:0000256" key="2">
    <source>
        <dbReference type="ARBA" id="ARBA00022857"/>
    </source>
</evidence>
<dbReference type="Proteomes" id="UP001147782">
    <property type="component" value="Unassembled WGS sequence"/>
</dbReference>
<dbReference type="GO" id="GO:0004806">
    <property type="term" value="F:triacylglycerol lipase activity"/>
    <property type="evidence" value="ECO:0007669"/>
    <property type="project" value="TreeGrafter"/>
</dbReference>
<accession>A0A9X0B6X3</accession>
<organism evidence="5 6">
    <name type="scientific">Penicillium cataractarum</name>
    <dbReference type="NCBI Taxonomy" id="2100454"/>
    <lineage>
        <taxon>Eukaryota</taxon>
        <taxon>Fungi</taxon>
        <taxon>Dikarya</taxon>
        <taxon>Ascomycota</taxon>
        <taxon>Pezizomycotina</taxon>
        <taxon>Eurotiomycetes</taxon>
        <taxon>Eurotiomycetidae</taxon>
        <taxon>Eurotiales</taxon>
        <taxon>Aspergillaceae</taxon>
        <taxon>Penicillium</taxon>
    </lineage>
</organism>
<dbReference type="CDD" id="cd05374">
    <property type="entry name" value="17beta-HSD-like_SDR_c"/>
    <property type="match status" value="1"/>
</dbReference>
<name>A0A9X0B6X3_9EURO</name>
<dbReference type="GO" id="GO:0005811">
    <property type="term" value="C:lipid droplet"/>
    <property type="evidence" value="ECO:0007669"/>
    <property type="project" value="TreeGrafter"/>
</dbReference>
<dbReference type="PANTHER" id="PTHR44169">
    <property type="entry name" value="NADPH-DEPENDENT 1-ACYLDIHYDROXYACETONE PHOSPHATE REDUCTASE"/>
    <property type="match status" value="1"/>
</dbReference>
<keyword evidence="2" id="KW-0521">NADP</keyword>
<dbReference type="AlphaFoldDB" id="A0A9X0B6X3"/>
<keyword evidence="6" id="KW-1185">Reference proteome</keyword>
<gene>
    <name evidence="5" type="ORF">N7496_001419</name>
</gene>
<dbReference type="PRINTS" id="PR00080">
    <property type="entry name" value="SDRFAMILY"/>
</dbReference>
<sequence length="279" mass="30083">MDSQTKYALITGCSDGGIGSALAQAFHSKGIHVFATARDISKLQGLQDLSNIKFLQLDVTSPESIAAAYKIVERETNGKLHYLVNNSGAGFVMPLLDSDAEMGQKMFDVNVWGVVRVTQAFASLVVNAKGTVVNNVSTASCLGLPYQGMYCGSKAAIRLMSETLALEMKPLGVKVIIVITGNIRTRWFTNSPRFELPEGSYYASIIDQIGVFARGEQGHPEMEPKVYAEKVVGDVLGGAEGTIWRGAQSSTIRIAMSIIPTWLLNKLAFKGTGLDTLEI</sequence>
<comment type="caution">
    <text evidence="5">The sequence shown here is derived from an EMBL/GenBank/DDBJ whole genome shotgun (WGS) entry which is preliminary data.</text>
</comment>
<reference evidence="5" key="2">
    <citation type="journal article" date="2023" name="IMA Fungus">
        <title>Comparative genomic study of the Penicillium genus elucidates a diverse pangenome and 15 lateral gene transfer events.</title>
        <authorList>
            <person name="Petersen C."/>
            <person name="Sorensen T."/>
            <person name="Nielsen M.R."/>
            <person name="Sondergaard T.E."/>
            <person name="Sorensen J.L."/>
            <person name="Fitzpatrick D.A."/>
            <person name="Frisvad J.C."/>
            <person name="Nielsen K.L."/>
        </authorList>
    </citation>
    <scope>NUCLEOTIDE SEQUENCE</scope>
    <source>
        <strain evidence="5">IBT 29864</strain>
    </source>
</reference>
<dbReference type="GO" id="GO:0000140">
    <property type="term" value="F:acylglycerone-phosphate reductase (NADP+) activity"/>
    <property type="evidence" value="ECO:0007669"/>
    <property type="project" value="TreeGrafter"/>
</dbReference>
<protein>
    <submittedName>
        <fullName evidence="5">Oxidoreductase</fullName>
    </submittedName>
</protein>
<evidence type="ECO:0000256" key="1">
    <source>
        <dbReference type="ARBA" id="ARBA00006484"/>
    </source>
</evidence>
<dbReference type="SUPFAM" id="SSF51735">
    <property type="entry name" value="NAD(P)-binding Rossmann-fold domains"/>
    <property type="match status" value="1"/>
</dbReference>
<dbReference type="EMBL" id="JAPZBS010000001">
    <property type="protein sequence ID" value="KAJ5390351.1"/>
    <property type="molecule type" value="Genomic_DNA"/>
</dbReference>
<dbReference type="OrthoDB" id="2102561at2759"/>
<dbReference type="InterPro" id="IPR036291">
    <property type="entry name" value="NAD(P)-bd_dom_sf"/>
</dbReference>
<comment type="similarity">
    <text evidence="1 4">Belongs to the short-chain dehydrogenases/reductases (SDR) family.</text>
</comment>
<evidence type="ECO:0000256" key="4">
    <source>
        <dbReference type="RuleBase" id="RU000363"/>
    </source>
</evidence>